<evidence type="ECO:0000313" key="3">
    <source>
        <dbReference type="EMBL" id="VDN50300.1"/>
    </source>
</evidence>
<dbReference type="STRING" id="318479.A0A158Q3X7"/>
<dbReference type="PRINTS" id="PR00724">
    <property type="entry name" value="CRBOXYPTASEC"/>
</dbReference>
<proteinExistence type="inferred from homology"/>
<keyword evidence="2" id="KW-0732">Signal</keyword>
<reference evidence="6" key="1">
    <citation type="submission" date="2016-04" db="UniProtKB">
        <authorList>
            <consortium name="WormBaseParasite"/>
        </authorList>
    </citation>
    <scope>IDENTIFICATION</scope>
</reference>
<dbReference type="PANTHER" id="PTHR11802">
    <property type="entry name" value="SERINE PROTEASE FAMILY S10 SERINE CARBOXYPEPTIDASE"/>
    <property type="match status" value="1"/>
</dbReference>
<accession>A0A158Q3X7</accession>
<keyword evidence="5" id="KW-1185">Reference proteome</keyword>
<dbReference type="InterPro" id="IPR029058">
    <property type="entry name" value="AB_hydrolase_fold"/>
</dbReference>
<dbReference type="InterPro" id="IPR001563">
    <property type="entry name" value="Peptidase_S10"/>
</dbReference>
<gene>
    <name evidence="3" type="ORF">DME_LOCUS273</name>
</gene>
<dbReference type="EMBL" id="UYYG01000002">
    <property type="protein sequence ID" value="VDN50300.1"/>
    <property type="molecule type" value="Genomic_DNA"/>
</dbReference>
<evidence type="ECO:0000313" key="4">
    <source>
        <dbReference type="Proteomes" id="UP000038040"/>
    </source>
</evidence>
<evidence type="ECO:0000313" key="5">
    <source>
        <dbReference type="Proteomes" id="UP000274756"/>
    </source>
</evidence>
<dbReference type="Proteomes" id="UP000274756">
    <property type="component" value="Unassembled WGS sequence"/>
</dbReference>
<evidence type="ECO:0000256" key="2">
    <source>
        <dbReference type="SAM" id="SignalP"/>
    </source>
</evidence>
<dbReference type="PANTHER" id="PTHR11802:SF418">
    <property type="entry name" value="SERINE CARBOXYPEPTIDASE CTSA-1.1"/>
    <property type="match status" value="1"/>
</dbReference>
<organism evidence="4 6">
    <name type="scientific">Dracunculus medinensis</name>
    <name type="common">Guinea worm</name>
    <dbReference type="NCBI Taxonomy" id="318479"/>
    <lineage>
        <taxon>Eukaryota</taxon>
        <taxon>Metazoa</taxon>
        <taxon>Ecdysozoa</taxon>
        <taxon>Nematoda</taxon>
        <taxon>Chromadorea</taxon>
        <taxon>Rhabditida</taxon>
        <taxon>Spirurina</taxon>
        <taxon>Dracunculoidea</taxon>
        <taxon>Dracunculidae</taxon>
        <taxon>Dracunculus</taxon>
    </lineage>
</organism>
<dbReference type="AlphaFoldDB" id="A0A158Q3X7"/>
<dbReference type="GO" id="GO:0004185">
    <property type="term" value="F:serine-type carboxypeptidase activity"/>
    <property type="evidence" value="ECO:0007669"/>
    <property type="project" value="InterPro"/>
</dbReference>
<dbReference type="SUPFAM" id="SSF53474">
    <property type="entry name" value="alpha/beta-Hydrolases"/>
    <property type="match status" value="1"/>
</dbReference>
<reference evidence="3 5" key="2">
    <citation type="submission" date="2018-11" db="EMBL/GenBank/DDBJ databases">
        <authorList>
            <consortium name="Pathogen Informatics"/>
        </authorList>
    </citation>
    <scope>NUCLEOTIDE SEQUENCE [LARGE SCALE GENOMIC DNA]</scope>
</reference>
<name>A0A158Q3X7_DRAME</name>
<dbReference type="GO" id="GO:0006508">
    <property type="term" value="P:proteolysis"/>
    <property type="evidence" value="ECO:0007669"/>
    <property type="project" value="InterPro"/>
</dbReference>
<dbReference type="WBParaSite" id="DME_0000340701-mRNA-1">
    <property type="protein sequence ID" value="DME_0000340701-mRNA-1"/>
    <property type="gene ID" value="DME_0000340701"/>
</dbReference>
<protein>
    <submittedName>
        <fullName evidence="6">Serine carboxypeptidase</fullName>
    </submittedName>
</protein>
<dbReference type="Pfam" id="PF00450">
    <property type="entry name" value="Peptidase_S10"/>
    <property type="match status" value="1"/>
</dbReference>
<feature type="chain" id="PRO_5041047434" evidence="2">
    <location>
        <begin position="16"/>
        <end position="479"/>
    </location>
</feature>
<dbReference type="Gene3D" id="3.40.50.1820">
    <property type="entry name" value="alpha/beta hydrolase"/>
    <property type="match status" value="1"/>
</dbReference>
<comment type="similarity">
    <text evidence="1">Belongs to the peptidase S10 family.</text>
</comment>
<feature type="signal peptide" evidence="2">
    <location>
        <begin position="1"/>
        <end position="15"/>
    </location>
</feature>
<evidence type="ECO:0000313" key="6">
    <source>
        <dbReference type="WBParaSite" id="DME_0000340701-mRNA-1"/>
    </source>
</evidence>
<dbReference type="OrthoDB" id="443318at2759"/>
<dbReference type="Proteomes" id="UP000038040">
    <property type="component" value="Unplaced"/>
</dbReference>
<sequence>MCKAFLFLFVTIVDAARPHIAINLPDAPDNDVVLYSGYLDLEDDSHAHYMFTAAESDPNSKPLLVWLGSSMGHSVMHHFFHLFGPYIIRSSNSSLERNNDAWSKVGNVLFIDNSIQAGFSYGQENNQTFDVYTRCDFTYKLLLKFFEEFPEFKANDLYIGGSSGTGQYAPLIALKIAENKAENQINLKVKITTFISFDENIFGQDTVIMGLIIGNAILSMDEISIDLAMYMYSYGLVDERTYETAQRNCCNGVLDKCEIHNAISVSEFCAEFFFDILYFAERSGLNMFNLNEKCEKDAQVIDALQKNFAKEGLTGLTDFISLYAEKADVKCVDEIPYSTYLNRTDVRRALNIPEDVRSWEMYRSVPYRFAIPEDNYKVVKKVIDSNIRLFLFGGDLSLTSPMLHSQRFANKLGYEQTTTILPFFIEEGQIAGHFVKYGPIQVASILDSGMYGSGKKLETICILSAFVSDGKRNFSTYQS</sequence>
<evidence type="ECO:0000256" key="1">
    <source>
        <dbReference type="ARBA" id="ARBA00009431"/>
    </source>
</evidence>